<dbReference type="Proteomes" id="UP000762676">
    <property type="component" value="Unassembled WGS sequence"/>
</dbReference>
<keyword evidence="2" id="KW-1185">Reference proteome</keyword>
<evidence type="ECO:0000313" key="1">
    <source>
        <dbReference type="EMBL" id="GFR96647.1"/>
    </source>
</evidence>
<dbReference type="EMBL" id="BMAT01001969">
    <property type="protein sequence ID" value="GFR96647.1"/>
    <property type="molecule type" value="Genomic_DNA"/>
</dbReference>
<protein>
    <submittedName>
        <fullName evidence="1">Uncharacterized protein</fullName>
    </submittedName>
</protein>
<evidence type="ECO:0000313" key="2">
    <source>
        <dbReference type="Proteomes" id="UP000762676"/>
    </source>
</evidence>
<dbReference type="AlphaFoldDB" id="A0AAV4HGV9"/>
<name>A0AAV4HGV9_9GAST</name>
<comment type="caution">
    <text evidence="1">The sequence shown here is derived from an EMBL/GenBank/DDBJ whole genome shotgun (WGS) entry which is preliminary data.</text>
</comment>
<organism evidence="1 2">
    <name type="scientific">Elysia marginata</name>
    <dbReference type="NCBI Taxonomy" id="1093978"/>
    <lineage>
        <taxon>Eukaryota</taxon>
        <taxon>Metazoa</taxon>
        <taxon>Spiralia</taxon>
        <taxon>Lophotrochozoa</taxon>
        <taxon>Mollusca</taxon>
        <taxon>Gastropoda</taxon>
        <taxon>Heterobranchia</taxon>
        <taxon>Euthyneura</taxon>
        <taxon>Panpulmonata</taxon>
        <taxon>Sacoglossa</taxon>
        <taxon>Placobranchoidea</taxon>
        <taxon>Plakobranchidae</taxon>
        <taxon>Elysia</taxon>
    </lineage>
</organism>
<accession>A0AAV4HGV9</accession>
<gene>
    <name evidence="1" type="ORF">ElyMa_000974800</name>
</gene>
<reference evidence="1 2" key="1">
    <citation type="journal article" date="2021" name="Elife">
        <title>Chloroplast acquisition without the gene transfer in kleptoplastic sea slugs, Plakobranchus ocellatus.</title>
        <authorList>
            <person name="Maeda T."/>
            <person name="Takahashi S."/>
            <person name="Yoshida T."/>
            <person name="Shimamura S."/>
            <person name="Takaki Y."/>
            <person name="Nagai Y."/>
            <person name="Toyoda A."/>
            <person name="Suzuki Y."/>
            <person name="Arimoto A."/>
            <person name="Ishii H."/>
            <person name="Satoh N."/>
            <person name="Nishiyama T."/>
            <person name="Hasebe M."/>
            <person name="Maruyama T."/>
            <person name="Minagawa J."/>
            <person name="Obokata J."/>
            <person name="Shigenobu S."/>
        </authorList>
    </citation>
    <scope>NUCLEOTIDE SEQUENCE [LARGE SCALE GENOMIC DNA]</scope>
</reference>
<sequence>MANVDLSWPVSAKLSSSLLGRVTVPVVLHDSRSRDSMCSRDLSFRMLKGCEYIHLCFHAHHLPLWP</sequence>
<proteinExistence type="predicted"/>